<evidence type="ECO:0000313" key="3">
    <source>
        <dbReference type="Proteomes" id="UP000551616"/>
    </source>
</evidence>
<keyword evidence="1" id="KW-0812">Transmembrane</keyword>
<sequence>MMLGRGHRSRIPFPSPNRVLSEPADWSTLGGMPDANYNSGDPPPLWMYVGGFILFIGLIFALRGC</sequence>
<dbReference type="EMBL" id="JABRWO010000008">
    <property type="protein sequence ID" value="MBA2115822.1"/>
    <property type="molecule type" value="Genomic_DNA"/>
</dbReference>
<dbReference type="Proteomes" id="UP000551616">
    <property type="component" value="Unassembled WGS sequence"/>
</dbReference>
<accession>A0A7V9A7W8</accession>
<proteinExistence type="predicted"/>
<evidence type="ECO:0000256" key="1">
    <source>
        <dbReference type="SAM" id="Phobius"/>
    </source>
</evidence>
<keyword evidence="1" id="KW-1133">Transmembrane helix</keyword>
<comment type="caution">
    <text evidence="2">The sequence shown here is derived from an EMBL/GenBank/DDBJ whole genome shotgun (WGS) entry which is preliminary data.</text>
</comment>
<keyword evidence="3" id="KW-1185">Reference proteome</keyword>
<evidence type="ECO:0000313" key="2">
    <source>
        <dbReference type="EMBL" id="MBA2115822.1"/>
    </source>
</evidence>
<organism evidence="2 3">
    <name type="scientific">Bremerella alba</name>
    <dbReference type="NCBI Taxonomy" id="980252"/>
    <lineage>
        <taxon>Bacteria</taxon>
        <taxon>Pseudomonadati</taxon>
        <taxon>Planctomycetota</taxon>
        <taxon>Planctomycetia</taxon>
        <taxon>Pirellulales</taxon>
        <taxon>Pirellulaceae</taxon>
        <taxon>Bremerella</taxon>
    </lineage>
</organism>
<dbReference type="AlphaFoldDB" id="A0A7V9A7W8"/>
<reference evidence="2 3" key="1">
    <citation type="submission" date="2020-05" db="EMBL/GenBank/DDBJ databases">
        <title>Bremerella alba sp. nov., a novel planctomycete isolated from the surface of the macroalga Fucus spiralis.</title>
        <authorList>
            <person name="Godinho O."/>
            <person name="Botelho R."/>
            <person name="Albuquerque L."/>
            <person name="Wiegand S."/>
            <person name="Da Costa M.S."/>
            <person name="Lobo-Da-Cunha A."/>
            <person name="Jogler C."/>
            <person name="Lage O.M."/>
        </authorList>
    </citation>
    <scope>NUCLEOTIDE SEQUENCE [LARGE SCALE GENOMIC DNA]</scope>
    <source>
        <strain evidence="2 3">FF15</strain>
    </source>
</reference>
<gene>
    <name evidence="2" type="ORF">HOV93_30080</name>
</gene>
<keyword evidence="1" id="KW-0472">Membrane</keyword>
<protein>
    <submittedName>
        <fullName evidence="2">Uncharacterized protein</fullName>
    </submittedName>
</protein>
<name>A0A7V9A7W8_9BACT</name>
<feature type="transmembrane region" description="Helical" evidence="1">
    <location>
        <begin position="45"/>
        <end position="62"/>
    </location>
</feature>